<feature type="compositionally biased region" description="Polar residues" evidence="6">
    <location>
        <begin position="113"/>
        <end position="127"/>
    </location>
</feature>
<dbReference type="GO" id="GO:0000978">
    <property type="term" value="F:RNA polymerase II cis-regulatory region sequence-specific DNA binding"/>
    <property type="evidence" value="ECO:0007669"/>
    <property type="project" value="TreeGrafter"/>
</dbReference>
<dbReference type="PROSITE" id="PS00027">
    <property type="entry name" value="HOMEOBOX_1"/>
    <property type="match status" value="1"/>
</dbReference>
<dbReference type="HOGENOM" id="CLU_060169_0_0_1"/>
<dbReference type="AlphaFoldDB" id="A0A0C2WLU2"/>
<accession>A0A0C2WLU2</accession>
<gene>
    <name evidence="8" type="ORF">M378DRAFT_12738</name>
</gene>
<keyword evidence="9" id="KW-1185">Reference proteome</keyword>
<dbReference type="GO" id="GO:0005634">
    <property type="term" value="C:nucleus"/>
    <property type="evidence" value="ECO:0007669"/>
    <property type="project" value="UniProtKB-SubCell"/>
</dbReference>
<dbReference type="GO" id="GO:0000981">
    <property type="term" value="F:DNA-binding transcription factor activity, RNA polymerase II-specific"/>
    <property type="evidence" value="ECO:0007669"/>
    <property type="project" value="InterPro"/>
</dbReference>
<feature type="DNA-binding region" description="Homeobox" evidence="4">
    <location>
        <begin position="260"/>
        <end position="319"/>
    </location>
</feature>
<dbReference type="InterPro" id="IPR051000">
    <property type="entry name" value="Homeobox_DNA-bind_prot"/>
</dbReference>
<reference evidence="8 9" key="1">
    <citation type="submission" date="2014-04" db="EMBL/GenBank/DDBJ databases">
        <title>Evolutionary Origins and Diversification of the Mycorrhizal Mutualists.</title>
        <authorList>
            <consortium name="DOE Joint Genome Institute"/>
            <consortium name="Mycorrhizal Genomics Consortium"/>
            <person name="Kohler A."/>
            <person name="Kuo A."/>
            <person name="Nagy L.G."/>
            <person name="Floudas D."/>
            <person name="Copeland A."/>
            <person name="Barry K.W."/>
            <person name="Cichocki N."/>
            <person name="Veneault-Fourrey C."/>
            <person name="LaButti K."/>
            <person name="Lindquist E.A."/>
            <person name="Lipzen A."/>
            <person name="Lundell T."/>
            <person name="Morin E."/>
            <person name="Murat C."/>
            <person name="Riley R."/>
            <person name="Ohm R."/>
            <person name="Sun H."/>
            <person name="Tunlid A."/>
            <person name="Henrissat B."/>
            <person name="Grigoriev I.V."/>
            <person name="Hibbett D.S."/>
            <person name="Martin F."/>
        </authorList>
    </citation>
    <scope>NUCLEOTIDE SEQUENCE [LARGE SCALE GENOMIC DNA]</scope>
    <source>
        <strain evidence="8 9">Koide BX008</strain>
    </source>
</reference>
<feature type="region of interest" description="Disordered" evidence="6">
    <location>
        <begin position="220"/>
        <end position="268"/>
    </location>
</feature>
<dbReference type="PANTHER" id="PTHR24324:SF9">
    <property type="entry name" value="HOMEOBOX DOMAIN-CONTAINING PROTEIN"/>
    <property type="match status" value="1"/>
</dbReference>
<feature type="compositionally biased region" description="Basic and acidic residues" evidence="6">
    <location>
        <begin position="388"/>
        <end position="402"/>
    </location>
</feature>
<dbReference type="CDD" id="cd00086">
    <property type="entry name" value="homeodomain"/>
    <property type="match status" value="1"/>
</dbReference>
<keyword evidence="2 4" id="KW-0371">Homeobox</keyword>
<dbReference type="InterPro" id="IPR009057">
    <property type="entry name" value="Homeodomain-like_sf"/>
</dbReference>
<feature type="domain" description="Homeobox" evidence="7">
    <location>
        <begin position="258"/>
        <end position="318"/>
    </location>
</feature>
<dbReference type="InterPro" id="IPR017970">
    <property type="entry name" value="Homeobox_CS"/>
</dbReference>
<keyword evidence="1 4" id="KW-0238">DNA-binding</keyword>
<dbReference type="PROSITE" id="PS50071">
    <property type="entry name" value="HOMEOBOX_2"/>
    <property type="match status" value="1"/>
</dbReference>
<evidence type="ECO:0000313" key="9">
    <source>
        <dbReference type="Proteomes" id="UP000054549"/>
    </source>
</evidence>
<feature type="compositionally biased region" description="Low complexity" evidence="6">
    <location>
        <begin position="235"/>
        <end position="255"/>
    </location>
</feature>
<dbReference type="EMBL" id="KN818269">
    <property type="protein sequence ID" value="KIL62522.1"/>
    <property type="molecule type" value="Genomic_DNA"/>
</dbReference>
<name>A0A0C2WLU2_AMAMK</name>
<dbReference type="InParanoid" id="A0A0C2WLU2"/>
<feature type="compositionally biased region" description="Polar residues" evidence="6">
    <location>
        <begin position="347"/>
        <end position="357"/>
    </location>
</feature>
<evidence type="ECO:0000256" key="5">
    <source>
        <dbReference type="RuleBase" id="RU000682"/>
    </source>
</evidence>
<feature type="region of interest" description="Disordered" evidence="6">
    <location>
        <begin position="347"/>
        <end position="402"/>
    </location>
</feature>
<dbReference type="InterPro" id="IPR001356">
    <property type="entry name" value="HD"/>
</dbReference>
<keyword evidence="3 4" id="KW-0539">Nucleus</keyword>
<feature type="region of interest" description="Disordered" evidence="6">
    <location>
        <begin position="113"/>
        <end position="150"/>
    </location>
</feature>
<comment type="subcellular location">
    <subcellularLocation>
        <location evidence="4 5">Nucleus</location>
    </subcellularLocation>
</comment>
<protein>
    <recommendedName>
        <fullName evidence="7">Homeobox domain-containing protein</fullName>
    </recommendedName>
</protein>
<evidence type="ECO:0000313" key="8">
    <source>
        <dbReference type="EMBL" id="KIL62522.1"/>
    </source>
</evidence>
<dbReference type="GO" id="GO:0030154">
    <property type="term" value="P:cell differentiation"/>
    <property type="evidence" value="ECO:0007669"/>
    <property type="project" value="TreeGrafter"/>
</dbReference>
<dbReference type="SMART" id="SM00389">
    <property type="entry name" value="HOX"/>
    <property type="match status" value="1"/>
</dbReference>
<feature type="compositionally biased region" description="Polar residues" evidence="6">
    <location>
        <begin position="56"/>
        <end position="67"/>
    </location>
</feature>
<dbReference type="STRING" id="946122.A0A0C2WLU2"/>
<evidence type="ECO:0000256" key="4">
    <source>
        <dbReference type="PROSITE-ProRule" id="PRU00108"/>
    </source>
</evidence>
<dbReference type="SUPFAM" id="SSF46689">
    <property type="entry name" value="Homeodomain-like"/>
    <property type="match status" value="1"/>
</dbReference>
<evidence type="ECO:0000256" key="3">
    <source>
        <dbReference type="ARBA" id="ARBA00023242"/>
    </source>
</evidence>
<proteinExistence type="predicted"/>
<evidence type="ECO:0000256" key="2">
    <source>
        <dbReference type="ARBA" id="ARBA00023155"/>
    </source>
</evidence>
<dbReference type="Pfam" id="PF00046">
    <property type="entry name" value="Homeodomain"/>
    <property type="match status" value="1"/>
</dbReference>
<organism evidence="8 9">
    <name type="scientific">Amanita muscaria (strain Koide BX008)</name>
    <dbReference type="NCBI Taxonomy" id="946122"/>
    <lineage>
        <taxon>Eukaryota</taxon>
        <taxon>Fungi</taxon>
        <taxon>Dikarya</taxon>
        <taxon>Basidiomycota</taxon>
        <taxon>Agaricomycotina</taxon>
        <taxon>Agaricomycetes</taxon>
        <taxon>Agaricomycetidae</taxon>
        <taxon>Agaricales</taxon>
        <taxon>Pluteineae</taxon>
        <taxon>Amanitaceae</taxon>
        <taxon>Amanita</taxon>
    </lineage>
</organism>
<dbReference type="Proteomes" id="UP000054549">
    <property type="component" value="Unassembled WGS sequence"/>
</dbReference>
<dbReference type="OrthoDB" id="6159439at2759"/>
<evidence type="ECO:0000256" key="6">
    <source>
        <dbReference type="SAM" id="MobiDB-lite"/>
    </source>
</evidence>
<evidence type="ECO:0000259" key="7">
    <source>
        <dbReference type="PROSITE" id="PS50071"/>
    </source>
</evidence>
<dbReference type="PANTHER" id="PTHR24324">
    <property type="entry name" value="HOMEOBOX PROTEIN HHEX"/>
    <property type="match status" value="1"/>
</dbReference>
<sequence>MSTSSRDNRVIASITKPRRSPPGDVQNSLFFQGQGGRTVLPPISSAFPTSRFPVPNTYTTPYTQPRSSPGRYEINPQAFNCGPWSSSSNNTSPQLSATYPNYETTERYSTLPNYTTASYPSRSSSPVGASPESPEESRRLPPLSGHTSLDRWNHPAYVATTPSGYQNVRCSTTYTAVYPGYPGNTSAAYPYSISPQDHTNHSQLTNLSTSSRAAVFGELDTQRPEPTPSSPYNGSTNTAAQASSSASPPAQSATTEEPTIKKKRKRADANQLRVLNDTYARTAFPSTEERLHLAKILDMSPRSVQIWFQNKRQSMRQTSRQTSSASSGTYQTIAVVPQGDSIMDELGNSSAYSSGSVPMTDVQYLTAPPQDTSRTHSPHTSSPHQRIRVAEDPDSRKWARGY</sequence>
<feature type="region of interest" description="Disordered" evidence="6">
    <location>
        <begin position="1"/>
        <end position="75"/>
    </location>
</feature>
<evidence type="ECO:0000256" key="1">
    <source>
        <dbReference type="ARBA" id="ARBA00023125"/>
    </source>
</evidence>
<dbReference type="Gene3D" id="1.10.10.60">
    <property type="entry name" value="Homeodomain-like"/>
    <property type="match status" value="1"/>
</dbReference>